<evidence type="ECO:0000256" key="6">
    <source>
        <dbReference type="ARBA" id="ARBA00022692"/>
    </source>
</evidence>
<dbReference type="NCBIfam" id="NF000282">
    <property type="entry name" value="RND_permease_1"/>
    <property type="match status" value="1"/>
</dbReference>
<dbReference type="RefSeq" id="WP_289505068.1">
    <property type="nucleotide sequence ID" value="NZ_CP116805.1"/>
</dbReference>
<evidence type="ECO:0000256" key="5">
    <source>
        <dbReference type="ARBA" id="ARBA00022519"/>
    </source>
</evidence>
<name>A0AAE9XSA8_9PROT</name>
<evidence type="ECO:0000313" key="11">
    <source>
        <dbReference type="Proteomes" id="UP001217500"/>
    </source>
</evidence>
<keyword evidence="8 9" id="KW-0472">Membrane</keyword>
<dbReference type="Gene3D" id="3.30.70.1430">
    <property type="entry name" value="Multidrug efflux transporter AcrB pore domain"/>
    <property type="match status" value="2"/>
</dbReference>
<dbReference type="SUPFAM" id="SSF82693">
    <property type="entry name" value="Multidrug efflux transporter AcrB pore domain, PN1, PN2, PC1 and PC2 subdomains"/>
    <property type="match status" value="4"/>
</dbReference>
<feature type="transmembrane region" description="Helical" evidence="9">
    <location>
        <begin position="396"/>
        <end position="419"/>
    </location>
</feature>
<keyword evidence="11" id="KW-1185">Reference proteome</keyword>
<comment type="similarity">
    <text evidence="2 9">Belongs to the resistance-nodulation-cell division (RND) (TC 2.A.6) family.</text>
</comment>
<dbReference type="PANTHER" id="PTHR32063">
    <property type="match status" value="1"/>
</dbReference>
<dbReference type="Gene3D" id="3.30.2090.10">
    <property type="entry name" value="Multidrug efflux transporter AcrB TolC docking domain, DN and DC subdomains"/>
    <property type="match status" value="2"/>
</dbReference>
<evidence type="ECO:0000256" key="7">
    <source>
        <dbReference type="ARBA" id="ARBA00022989"/>
    </source>
</evidence>
<sequence length="1060" mass="113859">MRLAHFFINRPIFAVVIWTLVMIVGALGFSSMPVSQYPDIAPPTVQVMATYPGASAATVAETVAAPIEEEINGVEGMLYISSNSTGNGAATITVTFQPGTDLDIAQVLVQNRVALAEPRLPEQVRRLGISTIKASPDALLVVHLYSPDDSRDQLYISNYARLQLRDRLQRIEGVGQIQMFGLREYAMRVWIDPNRAAALGLTGGDIVRALRAQNVEVSGGILDAPPTNEQGAFEVNIQTLGRLQDPAQFEEVIVKTEANGRQVRVRDVARVELGAREYTTNAKLDGKPALAMLFNQQPGSNALDTANRVLDTMQEMSQTFPEGLSYDVIWNPTSFVSESIDEVVKTIFEAAILVSIVVFIFLQSFRASIIPIVAIPISLIGTFAVMQALGFSLNTLSLFGLVLSIGIVVDDAIVVVENVERKIHEGLTARDAAFATMDEVGGALISIALVLSAVFIPTAFLDGISGEFYRQFAVTVASATILSAGISLTLSPALSALLLKPRKAASELKAWEKPLHVFFEKFEAGFNKASNGYSSLVRKSIRLSAMVLVVYGGLVALAGFEFSTAPKGFIPAVDQNYVITVIQLPPGSSLSRTEAVMDDVIKQGLAHPRIAHAAAFAGFDGATFTTASNAAAVFFTMEDIGKRVNEGYDVNRVLNDLRQTFGARQDAFVLVVPPPPVRGIGNAGGFKGFVQDRSGQGYAALAGETWKLAGAANASPEATAVFTIFNASTPQLFTDIDRVKAEQMGVSLEDVFETLEVYLGSAYVNDFNAFGRTFRVTAQAEDEFRKTPEDIARLRTRNANGDMVPLGSVVTFDTMTGPNRVARYNLFPAAELQGDITPGFSTGQTLDTVESLAGSTLSPGFGFEWTELSFQQRLAQGTEIIAFGLAVVFVFLLLAAQYESLTLPLSVILIVPMSLLASITGILMRGMDVNILVQIGFVVLIGLAAKNAILIVEFARQREDAGLSRTEAAIEAAKLRLRPIVMTSFAFILGVVPLMIASGAGYEMRQSLGTAVFFGMLGVTAFGLLFTPAFYVLTSALGEKVSALIGKREDQTPATPHGEA</sequence>
<dbReference type="GO" id="GO:0042910">
    <property type="term" value="F:xenobiotic transmembrane transporter activity"/>
    <property type="evidence" value="ECO:0007669"/>
    <property type="project" value="TreeGrafter"/>
</dbReference>
<feature type="transmembrane region" description="Helical" evidence="9">
    <location>
        <begin position="369"/>
        <end position="390"/>
    </location>
</feature>
<feature type="transmembrane region" description="Helical" evidence="9">
    <location>
        <begin position="440"/>
        <end position="460"/>
    </location>
</feature>
<dbReference type="Pfam" id="PF00873">
    <property type="entry name" value="ACR_tran"/>
    <property type="match status" value="1"/>
</dbReference>
<feature type="transmembrane region" description="Helical" evidence="9">
    <location>
        <begin position="1008"/>
        <end position="1033"/>
    </location>
</feature>
<feature type="transmembrane region" description="Helical" evidence="9">
    <location>
        <begin position="980"/>
        <end position="1002"/>
    </location>
</feature>
<dbReference type="FunFam" id="1.20.1640.10:FF:000001">
    <property type="entry name" value="Efflux pump membrane transporter"/>
    <property type="match status" value="1"/>
</dbReference>
<dbReference type="SUPFAM" id="SSF82714">
    <property type="entry name" value="Multidrug efflux transporter AcrB TolC docking domain, DN and DC subdomains"/>
    <property type="match status" value="2"/>
</dbReference>
<feature type="transmembrane region" description="Helical" evidence="9">
    <location>
        <begin position="880"/>
        <end position="898"/>
    </location>
</feature>
<dbReference type="KEGG" id="gso:PH603_05850"/>
<dbReference type="PRINTS" id="PR00702">
    <property type="entry name" value="ACRIFLAVINRP"/>
</dbReference>
<dbReference type="AlphaFoldDB" id="A0AAE9XSA8"/>
<keyword evidence="6 9" id="KW-0812">Transmembrane</keyword>
<gene>
    <name evidence="10" type="ORF">PH603_05850</name>
</gene>
<evidence type="ECO:0000313" key="10">
    <source>
        <dbReference type="EMBL" id="WCL55279.1"/>
    </source>
</evidence>
<dbReference type="Gene3D" id="1.20.1640.10">
    <property type="entry name" value="Multidrug efflux transporter AcrB transmembrane domain"/>
    <property type="match status" value="2"/>
</dbReference>
<dbReference type="SUPFAM" id="SSF82866">
    <property type="entry name" value="Multidrug efflux transporter AcrB transmembrane domain"/>
    <property type="match status" value="2"/>
</dbReference>
<protein>
    <recommendedName>
        <fullName evidence="9">Efflux pump membrane transporter</fullName>
    </recommendedName>
</protein>
<keyword evidence="3 9" id="KW-0813">Transport</keyword>
<organism evidence="10 11">
    <name type="scientific">Gimibacter soli</name>
    <dbReference type="NCBI Taxonomy" id="3024400"/>
    <lineage>
        <taxon>Bacteria</taxon>
        <taxon>Pseudomonadati</taxon>
        <taxon>Pseudomonadota</taxon>
        <taxon>Alphaproteobacteria</taxon>
        <taxon>Kordiimonadales</taxon>
        <taxon>Temperatibacteraceae</taxon>
        <taxon>Gimibacter</taxon>
    </lineage>
</organism>
<comment type="subcellular location">
    <subcellularLocation>
        <location evidence="1 9">Cell inner membrane</location>
        <topology evidence="1 9">Multi-pass membrane protein</topology>
    </subcellularLocation>
</comment>
<dbReference type="FunFam" id="3.30.70.1430:FF:000001">
    <property type="entry name" value="Efflux pump membrane transporter"/>
    <property type="match status" value="1"/>
</dbReference>
<dbReference type="Proteomes" id="UP001217500">
    <property type="component" value="Chromosome"/>
</dbReference>
<keyword evidence="4" id="KW-1003">Cell membrane</keyword>
<feature type="transmembrane region" description="Helical" evidence="9">
    <location>
        <begin position="931"/>
        <end position="955"/>
    </location>
</feature>
<feature type="transmembrane region" description="Helical" evidence="9">
    <location>
        <begin position="543"/>
        <end position="560"/>
    </location>
</feature>
<dbReference type="EMBL" id="CP116805">
    <property type="protein sequence ID" value="WCL55279.1"/>
    <property type="molecule type" value="Genomic_DNA"/>
</dbReference>
<evidence type="ECO:0000256" key="2">
    <source>
        <dbReference type="ARBA" id="ARBA00010942"/>
    </source>
</evidence>
<dbReference type="PANTHER" id="PTHR32063:SF11">
    <property type="entry name" value="CATION OR DRUG EFFLUX SYSTEM PROTEIN"/>
    <property type="match status" value="1"/>
</dbReference>
<evidence type="ECO:0000256" key="4">
    <source>
        <dbReference type="ARBA" id="ARBA00022475"/>
    </source>
</evidence>
<feature type="transmembrane region" description="Helical" evidence="9">
    <location>
        <begin position="343"/>
        <end position="362"/>
    </location>
</feature>
<reference evidence="10" key="1">
    <citation type="submission" date="2023-01" db="EMBL/GenBank/DDBJ databases">
        <title>The genome sequence of Kordiimonadaceae bacterium 6D33.</title>
        <authorList>
            <person name="Liu Y."/>
        </authorList>
    </citation>
    <scope>NUCLEOTIDE SEQUENCE</scope>
    <source>
        <strain evidence="10">6D33</strain>
    </source>
</reference>
<proteinExistence type="inferred from homology"/>
<evidence type="ECO:0000256" key="1">
    <source>
        <dbReference type="ARBA" id="ARBA00004429"/>
    </source>
</evidence>
<feature type="transmembrane region" description="Helical" evidence="9">
    <location>
        <begin position="905"/>
        <end position="925"/>
    </location>
</feature>
<dbReference type="Gene3D" id="3.30.70.1320">
    <property type="entry name" value="Multidrug efflux transporter AcrB pore domain like"/>
    <property type="match status" value="1"/>
</dbReference>
<keyword evidence="5 9" id="KW-0997">Cell inner membrane</keyword>
<dbReference type="InterPro" id="IPR027463">
    <property type="entry name" value="AcrB_DN_DC_subdom"/>
</dbReference>
<accession>A0AAE9XSA8</accession>
<feature type="transmembrane region" description="Helical" evidence="9">
    <location>
        <begin position="472"/>
        <end position="499"/>
    </location>
</feature>
<dbReference type="GO" id="GO:0015562">
    <property type="term" value="F:efflux transmembrane transporter activity"/>
    <property type="evidence" value="ECO:0007669"/>
    <property type="project" value="InterPro"/>
</dbReference>
<dbReference type="NCBIfam" id="TIGR00915">
    <property type="entry name" value="2A0602"/>
    <property type="match status" value="1"/>
</dbReference>
<dbReference type="GO" id="GO:0009636">
    <property type="term" value="P:response to toxic substance"/>
    <property type="evidence" value="ECO:0007669"/>
    <property type="project" value="UniProtKB-ARBA"/>
</dbReference>
<dbReference type="InterPro" id="IPR001036">
    <property type="entry name" value="Acrflvin-R"/>
</dbReference>
<dbReference type="Gene3D" id="3.30.70.1440">
    <property type="entry name" value="Multidrug efflux transporter AcrB pore domain"/>
    <property type="match status" value="1"/>
</dbReference>
<evidence type="ECO:0000256" key="9">
    <source>
        <dbReference type="RuleBase" id="RU364070"/>
    </source>
</evidence>
<feature type="transmembrane region" description="Helical" evidence="9">
    <location>
        <begin position="12"/>
        <end position="32"/>
    </location>
</feature>
<evidence type="ECO:0000256" key="8">
    <source>
        <dbReference type="ARBA" id="ARBA00023136"/>
    </source>
</evidence>
<dbReference type="GO" id="GO:0005886">
    <property type="term" value="C:plasma membrane"/>
    <property type="evidence" value="ECO:0007669"/>
    <property type="project" value="UniProtKB-SubCell"/>
</dbReference>
<evidence type="ECO:0000256" key="3">
    <source>
        <dbReference type="ARBA" id="ARBA00022448"/>
    </source>
</evidence>
<dbReference type="InterPro" id="IPR004764">
    <property type="entry name" value="MdtF-like"/>
</dbReference>
<keyword evidence="7 9" id="KW-1133">Transmembrane helix</keyword>